<dbReference type="EMBL" id="NBNE01005676">
    <property type="protein sequence ID" value="OWZ03186.1"/>
    <property type="molecule type" value="Genomic_DNA"/>
</dbReference>
<organism evidence="1 2">
    <name type="scientific">Phytophthora megakarya</name>
    <dbReference type="NCBI Taxonomy" id="4795"/>
    <lineage>
        <taxon>Eukaryota</taxon>
        <taxon>Sar</taxon>
        <taxon>Stramenopiles</taxon>
        <taxon>Oomycota</taxon>
        <taxon>Peronosporomycetes</taxon>
        <taxon>Peronosporales</taxon>
        <taxon>Peronosporaceae</taxon>
        <taxon>Phytophthora</taxon>
    </lineage>
</organism>
<dbReference type="Proteomes" id="UP000198211">
    <property type="component" value="Unassembled WGS sequence"/>
</dbReference>
<comment type="caution">
    <text evidence="1">The sequence shown here is derived from an EMBL/GenBank/DDBJ whole genome shotgun (WGS) entry which is preliminary data.</text>
</comment>
<proteinExistence type="predicted"/>
<dbReference type="Gene3D" id="2.80.10.50">
    <property type="match status" value="1"/>
</dbReference>
<dbReference type="SUPFAM" id="SSF50405">
    <property type="entry name" value="Actin-crosslinking proteins"/>
    <property type="match status" value="1"/>
</dbReference>
<gene>
    <name evidence="1" type="ORF">PHMEG_00025126</name>
</gene>
<sequence>MDLSDIPFGVPVILQSLSDSLSLQNPHGSIQATCMNNNRDVYEQMILHRVGDTVTIESARNGRFLQVDQTGECVFGTKVAGEAEHFKVETNCAGALIFVPTNHTYGCNLACDSGGIVYCGRQRGVWKIVAPMKSC</sequence>
<keyword evidence="2" id="KW-1185">Reference proteome</keyword>
<dbReference type="OrthoDB" id="162393at2759"/>
<dbReference type="AlphaFoldDB" id="A0A225VBW3"/>
<evidence type="ECO:0000313" key="2">
    <source>
        <dbReference type="Proteomes" id="UP000198211"/>
    </source>
</evidence>
<accession>A0A225VBW3</accession>
<name>A0A225VBW3_9STRA</name>
<reference evidence="2" key="1">
    <citation type="submission" date="2017-03" db="EMBL/GenBank/DDBJ databases">
        <title>Phytopthora megakarya and P. palmivora, two closely related causual agents of cacao black pod achieved similar genome size and gene model numbers by different mechanisms.</title>
        <authorList>
            <person name="Ali S."/>
            <person name="Shao J."/>
            <person name="Larry D.J."/>
            <person name="Kronmiller B."/>
            <person name="Shen D."/>
            <person name="Strem M.D."/>
            <person name="Melnick R.L."/>
            <person name="Guiltinan M.J."/>
            <person name="Tyler B.M."/>
            <person name="Meinhardt L.W."/>
            <person name="Bailey B.A."/>
        </authorList>
    </citation>
    <scope>NUCLEOTIDE SEQUENCE [LARGE SCALE GENOMIC DNA]</scope>
    <source>
        <strain evidence="2">zdho120</strain>
    </source>
</reference>
<evidence type="ECO:0000313" key="1">
    <source>
        <dbReference type="EMBL" id="OWZ03186.1"/>
    </source>
</evidence>
<dbReference type="InterPro" id="IPR008999">
    <property type="entry name" value="Actin-crosslinking"/>
</dbReference>
<protein>
    <submittedName>
        <fullName evidence="1">Uncharacterized protein</fullName>
    </submittedName>
</protein>